<proteinExistence type="predicted"/>
<protein>
    <submittedName>
        <fullName evidence="1">CACTA en-spm transposon protein</fullName>
    </submittedName>
</protein>
<organism evidence="1 2">
    <name type="scientific">Cucumis melo var. makuwa</name>
    <name type="common">Oriental melon</name>
    <dbReference type="NCBI Taxonomy" id="1194695"/>
    <lineage>
        <taxon>Eukaryota</taxon>
        <taxon>Viridiplantae</taxon>
        <taxon>Streptophyta</taxon>
        <taxon>Embryophyta</taxon>
        <taxon>Tracheophyta</taxon>
        <taxon>Spermatophyta</taxon>
        <taxon>Magnoliopsida</taxon>
        <taxon>eudicotyledons</taxon>
        <taxon>Gunneridae</taxon>
        <taxon>Pentapetalae</taxon>
        <taxon>rosids</taxon>
        <taxon>fabids</taxon>
        <taxon>Cucurbitales</taxon>
        <taxon>Cucurbitaceae</taxon>
        <taxon>Benincaseae</taxon>
        <taxon>Cucumis</taxon>
    </lineage>
</organism>
<name>A0A5A7UI94_CUCMM</name>
<dbReference type="OrthoDB" id="1921870at2759"/>
<evidence type="ECO:0000313" key="1">
    <source>
        <dbReference type="EMBL" id="KAA0053199.1"/>
    </source>
</evidence>
<dbReference type="EMBL" id="SSTE01009679">
    <property type="protein sequence ID" value="KAA0053199.1"/>
    <property type="molecule type" value="Genomic_DNA"/>
</dbReference>
<gene>
    <name evidence="1" type="ORF">E6C27_scaffold1192G00240</name>
</gene>
<dbReference type="Proteomes" id="UP000321393">
    <property type="component" value="Unassembled WGS sequence"/>
</dbReference>
<reference evidence="1 2" key="1">
    <citation type="submission" date="2019-08" db="EMBL/GenBank/DDBJ databases">
        <title>Draft genome sequences of two oriental melons (Cucumis melo L. var makuwa).</title>
        <authorList>
            <person name="Kwon S.-Y."/>
        </authorList>
    </citation>
    <scope>NUCLEOTIDE SEQUENCE [LARGE SCALE GENOMIC DNA]</scope>
    <source>
        <strain evidence="2">cv. SW 3</strain>
        <tissue evidence="1">Leaf</tissue>
    </source>
</reference>
<dbReference type="AlphaFoldDB" id="A0A5A7UI94"/>
<sequence>MIMNKCHIKADQAMMNNNGESRTMSSFSSNFKETDALFLEFNDEFNNAGSSLMDDNLNERQQSRNLKLERYVHKHRFFVLHFNDQALNRFVKHQMLTYFKESKGNCYRHFKKYNDSKQARNQPIRQIGGMFGSLALFMRSPYEPCILEEQSQTNKATKHSSLTIIVASPSRFYNDSTSSLRNEVSQLIVWCYSRKHMLGVSNSFVGHPHPTLEGSQPLSGDEICEIILGRRPCYSKGLDCGPKPKSFKNCASSSSTSFSRARDVEQVKVLIEQQRVELE</sequence>
<accession>A0A5A7UI94</accession>
<comment type="caution">
    <text evidence="1">The sequence shown here is derived from an EMBL/GenBank/DDBJ whole genome shotgun (WGS) entry which is preliminary data.</text>
</comment>
<evidence type="ECO:0000313" key="2">
    <source>
        <dbReference type="Proteomes" id="UP000321393"/>
    </source>
</evidence>